<reference evidence="1" key="1">
    <citation type="journal article" date="2006" name="Int. J. Hortic. Sci.">
        <title>Identification of ripening-related genes in strawberry fruit by cDNA-AFLP.</title>
        <authorList>
            <person name="Balogh A."/>
            <person name="Koncz T."/>
            <person name="Tisza V."/>
            <person name="Kiss E."/>
            <person name="Heszky L."/>
        </authorList>
    </citation>
    <scope>NUCLEOTIDE SEQUENCE</scope>
    <source>
        <tissue evidence="1">Receptacle</tissue>
    </source>
</reference>
<proteinExistence type="evidence at transcript level"/>
<feature type="non-terminal residue" evidence="1">
    <location>
        <position position="1"/>
    </location>
</feature>
<feature type="non-terminal residue" evidence="1">
    <location>
        <position position="65"/>
    </location>
</feature>
<organism evidence="1">
    <name type="scientific">Fragaria ananassa</name>
    <name type="common">Strawberry</name>
    <name type="synonym">Fragaria chiloensis x Fragaria virginiana</name>
    <dbReference type="NCBI Taxonomy" id="3747"/>
    <lineage>
        <taxon>Eukaryota</taxon>
        <taxon>Viridiplantae</taxon>
        <taxon>Streptophyta</taxon>
        <taxon>Embryophyta</taxon>
        <taxon>Tracheophyta</taxon>
        <taxon>Spermatophyta</taxon>
        <taxon>Magnoliopsida</taxon>
        <taxon>eudicotyledons</taxon>
        <taxon>Gunneridae</taxon>
        <taxon>Pentapetalae</taxon>
        <taxon>rosids</taxon>
        <taxon>fabids</taxon>
        <taxon>Rosales</taxon>
        <taxon>Rosaceae</taxon>
        <taxon>Rosoideae</taxon>
        <taxon>Potentilleae</taxon>
        <taxon>Fragariinae</taxon>
        <taxon>Fragaria</taxon>
    </lineage>
</organism>
<dbReference type="EMBL" id="AY679605">
    <property type="protein sequence ID" value="AAV33464.1"/>
    <property type="molecule type" value="mRNA"/>
</dbReference>
<evidence type="ECO:0000313" key="1">
    <source>
        <dbReference type="EMBL" id="AAV33464.1"/>
    </source>
</evidence>
<name>Q5ULZ0_FRAAN</name>
<sequence length="65" mass="7133">VKVVIHRKHLWKVPVSLFSRVDFPTEGKPTKPTLASPLLVTSKPSPAPPPPFVVGSSRSLLIRTH</sequence>
<dbReference type="AlphaFoldDB" id="Q5ULZ0"/>
<protein>
    <submittedName>
        <fullName evidence="1">Putative GTP-binding protein</fullName>
    </submittedName>
</protein>
<accession>Q5ULZ0</accession>